<dbReference type="PROSITE" id="PS00870">
    <property type="entry name" value="CLPAB_1"/>
    <property type="match status" value="1"/>
</dbReference>
<feature type="coiled-coil region" evidence="7">
    <location>
        <begin position="412"/>
        <end position="492"/>
    </location>
</feature>
<evidence type="ECO:0000313" key="10">
    <source>
        <dbReference type="Proteomes" id="UP000786183"/>
    </source>
</evidence>
<dbReference type="InterPro" id="IPR004176">
    <property type="entry name" value="Clp_R_N"/>
</dbReference>
<dbReference type="Gene3D" id="1.10.8.60">
    <property type="match status" value="1"/>
</dbReference>
<dbReference type="EMBL" id="JACGBB010000009">
    <property type="protein sequence ID" value="MBZ7987500.1"/>
    <property type="molecule type" value="Genomic_DNA"/>
</dbReference>
<sequence>MNIQDKLTNQFSNTLNQAVSLAVFNKNSTLETMHILWAIASDSSSILVQIFNKLSINKEAILLHLKSRANNLVKSESANAANIKLSNECLTSIEKALGFALSKGDSFLAVDMWLLSECEKNGICNELKDFIDLLVLKSELLALRGDEKITQKEQDLKDNKELSEYCTNLVELAKAQKLDPITGRDEELNRLMQILIRKSKNNPILLGEPGVGKTAIVEALAQAIADNKVPSSLANKQIFMLDLARLVAGAQYRGDFEKRLTNIIKIVKENPNYIMFIDEIHTILGAGNSEGGMDAANILKPALSRGEFKTIGATTLKEYKKYFEKDAAMQRRFQPIMVDEPSVNNAISMMRGLKERLCAHHNINITDSALVAAVKLSDRYIQGRFLPDKAIDLIDEAAAELKMQIESEPNALRNIKNLITNLKVEKEALLMENNEKNKERLQEIDKELSNALEEEIKLKSKYDNEQKTFNEISKIMNEIANLKNEANIAKSKGDYQKAGEIEYGKIPQSEKALEKAKESWQELSSSGTLLKNEVDEEQIALILAKMTGIKVNKLLSAEKDKYLNLANNLKQSVVGQDEAIKALSSAICTNKAGLNDKNRPIGSFLFLGPTGVGKTQIAKELAKELFDDEKALIRFDMNEFAESYRVSNLIGSAVGYVGSDEGGQLTEAVKNRPYCVLLFDEIEKAHPDIFNIFLNMLDEGHLIDNKGFKVSFKNCIIIFTSNIGASKLSEISDYKERLKATNLELLKYFKPEFINRLDEVVNFNAINEEMAKEILEILLNKTKQKLKELTLKLELSEVAKNELLKIGFSKEYGARALKRIIYQEVECKLSEYILKGEYKDKAFVDFKNDEFIFTF</sequence>
<feature type="domain" description="Clp R" evidence="8">
    <location>
        <begin position="4"/>
        <end position="146"/>
    </location>
</feature>
<keyword evidence="10" id="KW-1185">Reference proteome</keyword>
<evidence type="ECO:0000256" key="3">
    <source>
        <dbReference type="ARBA" id="ARBA00022741"/>
    </source>
</evidence>
<dbReference type="Pfam" id="PF17871">
    <property type="entry name" value="AAA_lid_9"/>
    <property type="match status" value="1"/>
</dbReference>
<evidence type="ECO:0000256" key="7">
    <source>
        <dbReference type="SAM" id="Coils"/>
    </source>
</evidence>
<dbReference type="RefSeq" id="WP_224325359.1">
    <property type="nucleotide sequence ID" value="NZ_JACGBB010000009.1"/>
</dbReference>
<keyword evidence="2 6" id="KW-0677">Repeat</keyword>
<gene>
    <name evidence="9" type="ORF">AVCANL283_05215</name>
</gene>
<evidence type="ECO:0000313" key="9">
    <source>
        <dbReference type="EMBL" id="MBZ7987500.1"/>
    </source>
</evidence>
<dbReference type="Pfam" id="PF02861">
    <property type="entry name" value="Clp_N"/>
    <property type="match status" value="1"/>
</dbReference>
<evidence type="ECO:0000256" key="4">
    <source>
        <dbReference type="ARBA" id="ARBA00022840"/>
    </source>
</evidence>
<dbReference type="CDD" id="cd19499">
    <property type="entry name" value="RecA-like_ClpB_Hsp104-like"/>
    <property type="match status" value="1"/>
</dbReference>
<dbReference type="SUPFAM" id="SSF52540">
    <property type="entry name" value="P-loop containing nucleoside triphosphate hydrolases"/>
    <property type="match status" value="2"/>
</dbReference>
<dbReference type="Pfam" id="PF07724">
    <property type="entry name" value="AAA_2"/>
    <property type="match status" value="1"/>
</dbReference>
<accession>A0ABS7WU71</accession>
<protein>
    <recommendedName>
        <fullName evidence="1">Chaperone protein ClpB</fullName>
    </recommendedName>
</protein>
<reference evidence="9 10" key="1">
    <citation type="submission" date="2020-07" db="EMBL/GenBank/DDBJ databases">
        <title>Transfer of Campylobacter canadensis to the novel genus Avispirillum gen. nov., that also includes two novel species recovered from migratory waterfowl: Avispirillum anseris sp. nov. and Avispirillum brantae sp. nov.</title>
        <authorList>
            <person name="Miller W.G."/>
            <person name="Chapman M.H."/>
            <person name="Yee E."/>
            <person name="Inglis G.D."/>
        </authorList>
    </citation>
    <scope>NUCLEOTIDE SEQUENCE [LARGE SCALE GENOMIC DNA]</scope>
    <source>
        <strain evidence="9 10">L283</strain>
    </source>
</reference>
<evidence type="ECO:0000256" key="6">
    <source>
        <dbReference type="PROSITE-ProRule" id="PRU01251"/>
    </source>
</evidence>
<evidence type="ECO:0000256" key="1">
    <source>
        <dbReference type="ARBA" id="ARBA00017574"/>
    </source>
</evidence>
<evidence type="ECO:0000256" key="5">
    <source>
        <dbReference type="ARBA" id="ARBA00023186"/>
    </source>
</evidence>
<dbReference type="PANTHER" id="PTHR11638">
    <property type="entry name" value="ATP-DEPENDENT CLP PROTEASE"/>
    <property type="match status" value="1"/>
</dbReference>
<name>A0ABS7WU71_9BACT</name>
<dbReference type="InterPro" id="IPR027417">
    <property type="entry name" value="P-loop_NTPase"/>
</dbReference>
<proteinExistence type="predicted"/>
<feature type="coiled-coil region" evidence="7">
    <location>
        <begin position="772"/>
        <end position="799"/>
    </location>
</feature>
<dbReference type="InterPro" id="IPR036628">
    <property type="entry name" value="Clp_N_dom_sf"/>
</dbReference>
<comment type="caution">
    <text evidence="9">The sequence shown here is derived from an EMBL/GenBank/DDBJ whole genome shotgun (WGS) entry which is preliminary data.</text>
</comment>
<dbReference type="InterPro" id="IPR003959">
    <property type="entry name" value="ATPase_AAA_core"/>
</dbReference>
<dbReference type="InterPro" id="IPR003593">
    <property type="entry name" value="AAA+_ATPase"/>
</dbReference>
<dbReference type="SMART" id="SM01086">
    <property type="entry name" value="ClpB_D2-small"/>
    <property type="match status" value="1"/>
</dbReference>
<dbReference type="Pfam" id="PF10431">
    <property type="entry name" value="ClpB_D2-small"/>
    <property type="match status" value="1"/>
</dbReference>
<dbReference type="InterPro" id="IPR019489">
    <property type="entry name" value="Clp_ATPase_C"/>
</dbReference>
<dbReference type="PROSITE" id="PS51903">
    <property type="entry name" value="CLP_R"/>
    <property type="match status" value="1"/>
</dbReference>
<evidence type="ECO:0000256" key="2">
    <source>
        <dbReference type="ARBA" id="ARBA00022737"/>
    </source>
</evidence>
<keyword evidence="7" id="KW-0175">Coiled coil</keyword>
<dbReference type="PANTHER" id="PTHR11638:SF18">
    <property type="entry name" value="HEAT SHOCK PROTEIN 104"/>
    <property type="match status" value="1"/>
</dbReference>
<evidence type="ECO:0000259" key="8">
    <source>
        <dbReference type="PROSITE" id="PS51903"/>
    </source>
</evidence>
<keyword evidence="3" id="KW-0547">Nucleotide-binding</keyword>
<dbReference type="SMART" id="SM00382">
    <property type="entry name" value="AAA"/>
    <property type="match status" value="2"/>
</dbReference>
<dbReference type="Proteomes" id="UP000786183">
    <property type="component" value="Unassembled WGS sequence"/>
</dbReference>
<dbReference type="Gene3D" id="1.10.1780.10">
    <property type="entry name" value="Clp, N-terminal domain"/>
    <property type="match status" value="1"/>
</dbReference>
<dbReference type="InterPro" id="IPR050130">
    <property type="entry name" value="ClpA_ClpB"/>
</dbReference>
<dbReference type="InterPro" id="IPR041546">
    <property type="entry name" value="ClpA/ClpB_AAA_lid"/>
</dbReference>
<dbReference type="Gene3D" id="3.40.50.300">
    <property type="entry name" value="P-loop containing nucleotide triphosphate hydrolases"/>
    <property type="match status" value="3"/>
</dbReference>
<dbReference type="CDD" id="cd00009">
    <property type="entry name" value="AAA"/>
    <property type="match status" value="1"/>
</dbReference>
<dbReference type="InterPro" id="IPR018368">
    <property type="entry name" value="ClpA/B_CS1"/>
</dbReference>
<dbReference type="InterPro" id="IPR001270">
    <property type="entry name" value="ClpA/B"/>
</dbReference>
<dbReference type="PRINTS" id="PR00300">
    <property type="entry name" value="CLPPROTEASEA"/>
</dbReference>
<dbReference type="Pfam" id="PF00004">
    <property type="entry name" value="AAA"/>
    <property type="match status" value="1"/>
</dbReference>
<organism evidence="9 10">
    <name type="scientific">Campylobacter canadensis</name>
    <dbReference type="NCBI Taxonomy" id="449520"/>
    <lineage>
        <taxon>Bacteria</taxon>
        <taxon>Pseudomonadati</taxon>
        <taxon>Campylobacterota</taxon>
        <taxon>Epsilonproteobacteria</taxon>
        <taxon>Campylobacterales</taxon>
        <taxon>Campylobacteraceae</taxon>
        <taxon>Campylobacter</taxon>
    </lineage>
</organism>
<dbReference type="SUPFAM" id="SSF81923">
    <property type="entry name" value="Double Clp-N motif"/>
    <property type="match status" value="1"/>
</dbReference>
<keyword evidence="4" id="KW-0067">ATP-binding</keyword>
<keyword evidence="5" id="KW-0143">Chaperone</keyword>